<reference evidence="3 4" key="1">
    <citation type="journal article" date="2016" name="Proc. Natl. Acad. Sci. U.S.A.">
        <title>Comparative genomics of biotechnologically important yeasts.</title>
        <authorList>
            <person name="Riley R."/>
            <person name="Haridas S."/>
            <person name="Wolfe K.H."/>
            <person name="Lopes M.R."/>
            <person name="Hittinger C.T."/>
            <person name="Goeker M."/>
            <person name="Salamov A.A."/>
            <person name="Wisecaver J.H."/>
            <person name="Long T.M."/>
            <person name="Calvey C.H."/>
            <person name="Aerts A.L."/>
            <person name="Barry K.W."/>
            <person name="Choi C."/>
            <person name="Clum A."/>
            <person name="Coughlan A.Y."/>
            <person name="Deshpande S."/>
            <person name="Douglass A.P."/>
            <person name="Hanson S.J."/>
            <person name="Klenk H.-P."/>
            <person name="LaButti K.M."/>
            <person name="Lapidus A."/>
            <person name="Lindquist E.A."/>
            <person name="Lipzen A.M."/>
            <person name="Meier-Kolthoff J.P."/>
            <person name="Ohm R.A."/>
            <person name="Otillar R.P."/>
            <person name="Pangilinan J.L."/>
            <person name="Peng Y."/>
            <person name="Rokas A."/>
            <person name="Rosa C.A."/>
            <person name="Scheuner C."/>
            <person name="Sibirny A.A."/>
            <person name="Slot J.C."/>
            <person name="Stielow J.B."/>
            <person name="Sun H."/>
            <person name="Kurtzman C.P."/>
            <person name="Blackwell M."/>
            <person name="Grigoriev I.V."/>
            <person name="Jeffries T.W."/>
        </authorList>
    </citation>
    <scope>NUCLEOTIDE SEQUENCE [LARGE SCALE GENOMIC DNA]</scope>
    <source>
        <strain evidence="3 4">NRRL Y-11557</strain>
    </source>
</reference>
<dbReference type="AlphaFoldDB" id="A0A1E3QCZ4"/>
<dbReference type="InterPro" id="IPR008928">
    <property type="entry name" value="6-hairpin_glycosidase_sf"/>
</dbReference>
<dbReference type="InterPro" id="IPR035398">
    <property type="entry name" value="Bac_rhamnosid_C"/>
</dbReference>
<dbReference type="Proteomes" id="UP000094385">
    <property type="component" value="Unassembled WGS sequence"/>
</dbReference>
<feature type="domain" description="Alpha-L-rhamnosidase C-terminal" evidence="2">
    <location>
        <begin position="567"/>
        <end position="624"/>
    </location>
</feature>
<dbReference type="STRING" id="675824.A0A1E3QCZ4"/>
<dbReference type="GO" id="GO:0005975">
    <property type="term" value="P:carbohydrate metabolic process"/>
    <property type="evidence" value="ECO:0007669"/>
    <property type="project" value="InterPro"/>
</dbReference>
<dbReference type="Pfam" id="PF17389">
    <property type="entry name" value="Bac_rhamnosid6H"/>
    <property type="match status" value="1"/>
</dbReference>
<evidence type="ECO:0008006" key="5">
    <source>
        <dbReference type="Google" id="ProtNLM"/>
    </source>
</evidence>
<name>A0A1E3QCZ4_LIPST</name>
<dbReference type="EMBL" id="KV454290">
    <property type="protein sequence ID" value="ODQ75334.1"/>
    <property type="molecule type" value="Genomic_DNA"/>
</dbReference>
<dbReference type="GO" id="GO:0004553">
    <property type="term" value="F:hydrolase activity, hydrolyzing O-glycosyl compounds"/>
    <property type="evidence" value="ECO:0007669"/>
    <property type="project" value="UniProtKB-ARBA"/>
</dbReference>
<dbReference type="PANTHER" id="PTHR34987:SF6">
    <property type="entry name" value="ALPHA-L-RHAMNOSIDASE SIX-HAIRPIN GLYCOSIDASE DOMAIN-CONTAINING PROTEIN"/>
    <property type="match status" value="1"/>
</dbReference>
<dbReference type="PANTHER" id="PTHR34987">
    <property type="entry name" value="C, PUTATIVE (AFU_ORTHOLOGUE AFUA_3G02880)-RELATED"/>
    <property type="match status" value="1"/>
</dbReference>
<dbReference type="InterPro" id="IPR035396">
    <property type="entry name" value="Bac_rhamnosid6H"/>
</dbReference>
<organism evidence="3 4">
    <name type="scientific">Lipomyces starkeyi NRRL Y-11557</name>
    <dbReference type="NCBI Taxonomy" id="675824"/>
    <lineage>
        <taxon>Eukaryota</taxon>
        <taxon>Fungi</taxon>
        <taxon>Dikarya</taxon>
        <taxon>Ascomycota</taxon>
        <taxon>Saccharomycotina</taxon>
        <taxon>Lipomycetes</taxon>
        <taxon>Lipomycetales</taxon>
        <taxon>Lipomycetaceae</taxon>
        <taxon>Lipomyces</taxon>
    </lineage>
</organism>
<sequence length="680" mass="75831">MASSNSVLEAGNFSKFVFNARANEGPWQDYNLSPANRNVFPRAVHVTEGTIHDANAIVDSTSVHGGVLIGKGASVTLDFGVNTCGIVSLKFGSRAKTSTKVALAFTESKQFISKHSDQSMDFLIEDGELVVDVEANGIWTMPKAKVRGAFRYITIYLITDGPAEVTSVWTYNNSMPSLNNLREYAGYWYSSDDFLNKIWYAGAYTIQLSTIPTDTGRRHDYIMKNTGWDNDVQCGKGLEVLSDGAKRDRSVWSGDRSISVLSDAVTFRGSGSINGTEWLMDHQLPTGEFPYAARPIDMYGSDTYHLWTLANMYNCYYLGGDKLKWIEGHWPKYKLGIDYAKSNIDENGLFLVTKPLDWGRNVLQGHNMEANCILYYDLINGAKLARKFGEQMLASEWLKLADKVKDAVNTYLWNDSVGMYTDFIGSNILCQDGNSLSIWFGIAPTERAKSVSKGLTQFWNEYGAVAQESPGMISPFASGMELIAHFEAVEPQRAIDLIRLMWGYIWNSPYSVQSSLIEGYYNDGTCYYPFTLYDASYISHAHPWSTGPTAVLSLYVAGLQLMTEDHTEWRFKPQADIDLEFAMAGFESAVGFFSIGWQKVADNIFQMAIKAPKSTRGQILLPTFGKSVSLVLLDGKVLDLSKVEKDGMTHVKLPTVEGCNHHVFALYQVGRLKESEVFSV</sequence>
<dbReference type="SUPFAM" id="SSF48208">
    <property type="entry name" value="Six-hairpin glycosidases"/>
    <property type="match status" value="1"/>
</dbReference>
<dbReference type="Pfam" id="PF17390">
    <property type="entry name" value="Bac_rhamnosid_C"/>
    <property type="match status" value="1"/>
</dbReference>
<dbReference type="Gene3D" id="2.60.420.10">
    <property type="entry name" value="Maltose phosphorylase, domain 3"/>
    <property type="match status" value="1"/>
</dbReference>
<gene>
    <name evidence="3" type="ORF">LIPSTDRAFT_783</name>
</gene>
<evidence type="ECO:0000313" key="4">
    <source>
        <dbReference type="Proteomes" id="UP000094385"/>
    </source>
</evidence>
<dbReference type="Gene3D" id="1.50.10.10">
    <property type="match status" value="1"/>
</dbReference>
<keyword evidence="4" id="KW-1185">Reference proteome</keyword>
<evidence type="ECO:0000259" key="2">
    <source>
        <dbReference type="Pfam" id="PF17390"/>
    </source>
</evidence>
<dbReference type="InterPro" id="IPR012341">
    <property type="entry name" value="6hp_glycosidase-like_sf"/>
</dbReference>
<dbReference type="OrthoDB" id="10036721at2759"/>
<evidence type="ECO:0000313" key="3">
    <source>
        <dbReference type="EMBL" id="ODQ75334.1"/>
    </source>
</evidence>
<evidence type="ECO:0000259" key="1">
    <source>
        <dbReference type="Pfam" id="PF17389"/>
    </source>
</evidence>
<proteinExistence type="predicted"/>
<protein>
    <recommendedName>
        <fullName evidence="5">Alpha-L-rhamnosidase six-hairpin glycosidase domain-containing protein</fullName>
    </recommendedName>
</protein>
<accession>A0A1E3QCZ4</accession>
<feature type="domain" description="Alpha-L-rhamnosidase six-hairpin glycosidase" evidence="1">
    <location>
        <begin position="239"/>
        <end position="461"/>
    </location>
</feature>